<evidence type="ECO:0000256" key="1">
    <source>
        <dbReference type="SAM" id="Phobius"/>
    </source>
</evidence>
<dbReference type="Proteomes" id="UP001259572">
    <property type="component" value="Unassembled WGS sequence"/>
</dbReference>
<accession>A0ABU3QAV2</accession>
<dbReference type="InterPro" id="IPR032820">
    <property type="entry name" value="ATPase_put"/>
</dbReference>
<keyword evidence="3" id="KW-1185">Reference proteome</keyword>
<keyword evidence="1" id="KW-0812">Transmembrane</keyword>
<gene>
    <name evidence="2" type="ORF">RQX22_15920</name>
</gene>
<dbReference type="EMBL" id="JAVUPU010000009">
    <property type="protein sequence ID" value="MDT9600447.1"/>
    <property type="molecule type" value="Genomic_DNA"/>
</dbReference>
<feature type="transmembrane region" description="Helical" evidence="1">
    <location>
        <begin position="51"/>
        <end position="72"/>
    </location>
</feature>
<name>A0ABU3QAV2_9SPHN</name>
<organism evidence="2 3">
    <name type="scientific">Sphingosinicella rhizophila</name>
    <dbReference type="NCBI Taxonomy" id="3050082"/>
    <lineage>
        <taxon>Bacteria</taxon>
        <taxon>Pseudomonadati</taxon>
        <taxon>Pseudomonadota</taxon>
        <taxon>Alphaproteobacteria</taxon>
        <taxon>Sphingomonadales</taxon>
        <taxon>Sphingosinicellaceae</taxon>
        <taxon>Sphingosinicella</taxon>
    </lineage>
</organism>
<evidence type="ECO:0000313" key="3">
    <source>
        <dbReference type="Proteomes" id="UP001259572"/>
    </source>
</evidence>
<reference evidence="2 3" key="1">
    <citation type="submission" date="2023-05" db="EMBL/GenBank/DDBJ databases">
        <authorList>
            <person name="Guo Y."/>
        </authorList>
    </citation>
    <scope>NUCLEOTIDE SEQUENCE [LARGE SCALE GENOMIC DNA]</scope>
    <source>
        <strain evidence="2 3">GR2756</strain>
    </source>
</reference>
<evidence type="ECO:0000313" key="2">
    <source>
        <dbReference type="EMBL" id="MDT9600447.1"/>
    </source>
</evidence>
<keyword evidence="1" id="KW-0472">Membrane</keyword>
<keyword evidence="1" id="KW-1133">Transmembrane helix</keyword>
<proteinExistence type="predicted"/>
<sequence>MTENEPRQDPELSQDARLSSLDERLRDARLAEAKRTIIAKPDANYRQGMRVLGELLGAPFGGAVIGLVLDRWLGTEHWLLLVLLVFGFGIGIRNVIRISKTPPGSGPGAS</sequence>
<protein>
    <submittedName>
        <fullName evidence="2">AtpZ/AtpI family protein</fullName>
    </submittedName>
</protein>
<dbReference type="RefSeq" id="WP_315727628.1">
    <property type="nucleotide sequence ID" value="NZ_JAVUPU010000009.1"/>
</dbReference>
<comment type="caution">
    <text evidence="2">The sequence shown here is derived from an EMBL/GenBank/DDBJ whole genome shotgun (WGS) entry which is preliminary data.</text>
</comment>
<feature type="transmembrane region" description="Helical" evidence="1">
    <location>
        <begin position="78"/>
        <end position="96"/>
    </location>
</feature>
<dbReference type="Pfam" id="PF09527">
    <property type="entry name" value="ATPase_gene1"/>
    <property type="match status" value="1"/>
</dbReference>